<gene>
    <name evidence="1" type="ORF">VNO78_00783</name>
</gene>
<comment type="caution">
    <text evidence="1">The sequence shown here is derived from an EMBL/GenBank/DDBJ whole genome shotgun (WGS) entry which is preliminary data.</text>
</comment>
<name>A0AAN9XU02_PSOTE</name>
<dbReference type="AlphaFoldDB" id="A0AAN9XU02"/>
<reference evidence="1 2" key="1">
    <citation type="submission" date="2024-01" db="EMBL/GenBank/DDBJ databases">
        <title>The genomes of 5 underutilized Papilionoideae crops provide insights into root nodulation and disease resistanc.</title>
        <authorList>
            <person name="Jiang F."/>
        </authorList>
    </citation>
    <scope>NUCLEOTIDE SEQUENCE [LARGE SCALE GENOMIC DNA]</scope>
    <source>
        <strain evidence="1">DUOXIRENSHENG_FW03</strain>
        <tissue evidence="1">Leaves</tissue>
    </source>
</reference>
<evidence type="ECO:0000313" key="2">
    <source>
        <dbReference type="Proteomes" id="UP001386955"/>
    </source>
</evidence>
<keyword evidence="2" id="KW-1185">Reference proteome</keyword>
<evidence type="ECO:0000313" key="1">
    <source>
        <dbReference type="EMBL" id="KAK7410190.1"/>
    </source>
</evidence>
<sequence>MLILRLCRLWRKCLDHHIFGGKEEGSVVVVVVGQVCLWLVVELQHEEEVDIFVAEKGGGCFAEAGRCIFGAAAAQVVVAEMKGVSLLQLKKVKVHCLALVIKGMYQCSGQMHKCHMFEL</sequence>
<protein>
    <submittedName>
        <fullName evidence="1">Uncharacterized protein</fullName>
    </submittedName>
</protein>
<accession>A0AAN9XU02</accession>
<organism evidence="1 2">
    <name type="scientific">Psophocarpus tetragonolobus</name>
    <name type="common">Winged bean</name>
    <name type="synonym">Dolichos tetragonolobus</name>
    <dbReference type="NCBI Taxonomy" id="3891"/>
    <lineage>
        <taxon>Eukaryota</taxon>
        <taxon>Viridiplantae</taxon>
        <taxon>Streptophyta</taxon>
        <taxon>Embryophyta</taxon>
        <taxon>Tracheophyta</taxon>
        <taxon>Spermatophyta</taxon>
        <taxon>Magnoliopsida</taxon>
        <taxon>eudicotyledons</taxon>
        <taxon>Gunneridae</taxon>
        <taxon>Pentapetalae</taxon>
        <taxon>rosids</taxon>
        <taxon>fabids</taxon>
        <taxon>Fabales</taxon>
        <taxon>Fabaceae</taxon>
        <taxon>Papilionoideae</taxon>
        <taxon>50 kb inversion clade</taxon>
        <taxon>NPAAA clade</taxon>
        <taxon>indigoferoid/millettioid clade</taxon>
        <taxon>Phaseoleae</taxon>
        <taxon>Psophocarpus</taxon>
    </lineage>
</organism>
<dbReference type="Proteomes" id="UP001386955">
    <property type="component" value="Unassembled WGS sequence"/>
</dbReference>
<proteinExistence type="predicted"/>
<dbReference type="EMBL" id="JAYMYS010000001">
    <property type="protein sequence ID" value="KAK7410190.1"/>
    <property type="molecule type" value="Genomic_DNA"/>
</dbReference>